<reference evidence="7 8" key="1">
    <citation type="journal article" date="2021" name="Microorganisms">
        <title>Genome Evolution of Filamentous Cyanobacterium Nostoc Species: From Facultative Symbiosis to Free Living.</title>
        <authorList>
            <person name="Huo D."/>
            <person name="Li H."/>
            <person name="Cai F."/>
            <person name="Guo X."/>
            <person name="Qiao Z."/>
            <person name="Wang W."/>
            <person name="Yu G."/>
            <person name="Li R."/>
        </authorList>
    </citation>
    <scope>NUCLEOTIDE SEQUENCE [LARGE SCALE GENOMIC DNA]</scope>
    <source>
        <strain evidence="7 8">CHAB 5714</strain>
    </source>
</reference>
<keyword evidence="3" id="KW-0560">Oxidoreductase</keyword>
<dbReference type="SUPFAM" id="SSF50022">
    <property type="entry name" value="ISP domain"/>
    <property type="match status" value="1"/>
</dbReference>
<organism evidence="7 8">
    <name type="scientific">Nostoc favosum CHAB5714</name>
    <dbReference type="NCBI Taxonomy" id="2780399"/>
    <lineage>
        <taxon>Bacteria</taxon>
        <taxon>Bacillati</taxon>
        <taxon>Cyanobacteriota</taxon>
        <taxon>Cyanophyceae</taxon>
        <taxon>Nostocales</taxon>
        <taxon>Nostocaceae</taxon>
        <taxon>Nostoc</taxon>
        <taxon>Nostoc favosum</taxon>
    </lineage>
</organism>
<evidence type="ECO:0000256" key="4">
    <source>
        <dbReference type="ARBA" id="ARBA00023004"/>
    </source>
</evidence>
<feature type="domain" description="Rieske" evidence="6">
    <location>
        <begin position="1"/>
        <end position="46"/>
    </location>
</feature>
<protein>
    <submittedName>
        <fullName evidence="7">Rieske (2Fe-2S) protein</fullName>
    </submittedName>
</protein>
<dbReference type="PANTHER" id="PTHR21266:SF60">
    <property type="entry name" value="3-KETOSTEROID-9-ALPHA-MONOOXYGENASE, OXYGENASE COMPONENT"/>
    <property type="match status" value="1"/>
</dbReference>
<dbReference type="PANTHER" id="PTHR21266">
    <property type="entry name" value="IRON-SULFUR DOMAIN CONTAINING PROTEIN"/>
    <property type="match status" value="1"/>
</dbReference>
<gene>
    <name evidence="7" type="ORF">LC586_21710</name>
</gene>
<evidence type="ECO:0000256" key="3">
    <source>
        <dbReference type="ARBA" id="ARBA00023002"/>
    </source>
</evidence>
<keyword evidence="2" id="KW-0479">Metal-binding</keyword>
<name>A0ABS8IE65_9NOSO</name>
<evidence type="ECO:0000313" key="7">
    <source>
        <dbReference type="EMBL" id="MCC5601747.1"/>
    </source>
</evidence>
<sequence>MTMLNQEFVVYRNSVGNVVVFLDQCLHRGAALSLGRVENNCIRCPCSRNQQPS</sequence>
<comment type="caution">
    <text evidence="7">The sequence shown here is derived from an EMBL/GenBank/DDBJ whole genome shotgun (WGS) entry which is preliminary data.</text>
</comment>
<dbReference type="EMBL" id="JAIVFQ010000036">
    <property type="protein sequence ID" value="MCC5601747.1"/>
    <property type="molecule type" value="Genomic_DNA"/>
</dbReference>
<keyword evidence="1" id="KW-0001">2Fe-2S</keyword>
<dbReference type="InterPro" id="IPR050584">
    <property type="entry name" value="Cholesterol_7-desaturase"/>
</dbReference>
<dbReference type="PROSITE" id="PS51296">
    <property type="entry name" value="RIESKE"/>
    <property type="match status" value="1"/>
</dbReference>
<dbReference type="InterPro" id="IPR036922">
    <property type="entry name" value="Rieske_2Fe-2S_sf"/>
</dbReference>
<evidence type="ECO:0000256" key="2">
    <source>
        <dbReference type="ARBA" id="ARBA00022723"/>
    </source>
</evidence>
<keyword evidence="4" id="KW-0408">Iron</keyword>
<keyword evidence="8" id="KW-1185">Reference proteome</keyword>
<accession>A0ABS8IE65</accession>
<keyword evidence="5" id="KW-0411">Iron-sulfur</keyword>
<evidence type="ECO:0000313" key="8">
    <source>
        <dbReference type="Proteomes" id="UP001199525"/>
    </source>
</evidence>
<dbReference type="Pfam" id="PF00355">
    <property type="entry name" value="Rieske"/>
    <property type="match status" value="1"/>
</dbReference>
<evidence type="ECO:0000256" key="5">
    <source>
        <dbReference type="ARBA" id="ARBA00023014"/>
    </source>
</evidence>
<dbReference type="Proteomes" id="UP001199525">
    <property type="component" value="Unassembled WGS sequence"/>
</dbReference>
<evidence type="ECO:0000256" key="1">
    <source>
        <dbReference type="ARBA" id="ARBA00022714"/>
    </source>
</evidence>
<evidence type="ECO:0000259" key="6">
    <source>
        <dbReference type="PROSITE" id="PS51296"/>
    </source>
</evidence>
<proteinExistence type="predicted"/>
<dbReference type="Gene3D" id="2.102.10.10">
    <property type="entry name" value="Rieske [2Fe-2S] iron-sulphur domain"/>
    <property type="match status" value="1"/>
</dbReference>
<dbReference type="InterPro" id="IPR017941">
    <property type="entry name" value="Rieske_2Fe-2S"/>
</dbReference>